<gene>
    <name evidence="2" type="ORF">SAMN04488109_6424</name>
</gene>
<protein>
    <recommendedName>
        <fullName evidence="1">YdhG-like domain-containing protein</fullName>
    </recommendedName>
</protein>
<dbReference type="RefSeq" id="WP_073142764.1">
    <property type="nucleotide sequence ID" value="NZ_FQWQ01000006.1"/>
</dbReference>
<dbReference type="OrthoDB" id="960308at2"/>
<evidence type="ECO:0000313" key="2">
    <source>
        <dbReference type="EMBL" id="SHH97860.1"/>
    </source>
</evidence>
<evidence type="ECO:0000259" key="1">
    <source>
        <dbReference type="Pfam" id="PF08818"/>
    </source>
</evidence>
<dbReference type="Gene3D" id="3.90.1150.200">
    <property type="match status" value="1"/>
</dbReference>
<organism evidence="2 3">
    <name type="scientific">Chryseolinea serpens</name>
    <dbReference type="NCBI Taxonomy" id="947013"/>
    <lineage>
        <taxon>Bacteria</taxon>
        <taxon>Pseudomonadati</taxon>
        <taxon>Bacteroidota</taxon>
        <taxon>Cytophagia</taxon>
        <taxon>Cytophagales</taxon>
        <taxon>Fulvivirgaceae</taxon>
        <taxon>Chryseolinea</taxon>
    </lineage>
</organism>
<dbReference type="AlphaFoldDB" id="A0A1M5XDG2"/>
<accession>A0A1M5XDG2</accession>
<reference evidence="2 3" key="1">
    <citation type="submission" date="2016-11" db="EMBL/GenBank/DDBJ databases">
        <authorList>
            <person name="Jaros S."/>
            <person name="Januszkiewicz K."/>
            <person name="Wedrychowicz H."/>
        </authorList>
    </citation>
    <scope>NUCLEOTIDE SEQUENCE [LARGE SCALE GENOMIC DNA]</scope>
    <source>
        <strain evidence="2 3">DSM 24574</strain>
    </source>
</reference>
<dbReference type="EMBL" id="FQWQ01000006">
    <property type="protein sequence ID" value="SHH97860.1"/>
    <property type="molecule type" value="Genomic_DNA"/>
</dbReference>
<dbReference type="SUPFAM" id="SSF159888">
    <property type="entry name" value="YdhG-like"/>
    <property type="match status" value="1"/>
</dbReference>
<evidence type="ECO:0000313" key="3">
    <source>
        <dbReference type="Proteomes" id="UP000184212"/>
    </source>
</evidence>
<feature type="domain" description="YdhG-like" evidence="1">
    <location>
        <begin position="14"/>
        <end position="109"/>
    </location>
</feature>
<proteinExistence type="predicted"/>
<dbReference type="InterPro" id="IPR014922">
    <property type="entry name" value="YdhG-like"/>
</dbReference>
<dbReference type="Pfam" id="PF08818">
    <property type="entry name" value="DUF1801"/>
    <property type="match status" value="1"/>
</dbReference>
<name>A0A1M5XDG2_9BACT</name>
<sequence>MTVRTFIADQPSPQREIMTILRSWILDLGQHIQEKISAKIPYFYFYGPLCYLHAQRDGVDLGFTKGYELTDEEKLLESRGRKHVKTITFFSVTQLEEQEESLRHILNEAAILNEYRFRQQQKKKAK</sequence>
<keyword evidence="3" id="KW-1185">Reference proteome</keyword>
<dbReference type="Proteomes" id="UP000184212">
    <property type="component" value="Unassembled WGS sequence"/>
</dbReference>
<dbReference type="STRING" id="947013.SAMN04488109_6424"/>